<evidence type="ECO:0000256" key="1">
    <source>
        <dbReference type="SAM" id="MobiDB-lite"/>
    </source>
</evidence>
<reference evidence="3" key="1">
    <citation type="submission" date="2025-08" db="UniProtKB">
        <authorList>
            <consortium name="RefSeq"/>
        </authorList>
    </citation>
    <scope>IDENTIFICATION</scope>
</reference>
<organism evidence="2 3">
    <name type="scientific">Sesamum indicum</name>
    <name type="common">Oriental sesame</name>
    <name type="synonym">Sesamum orientale</name>
    <dbReference type="NCBI Taxonomy" id="4182"/>
    <lineage>
        <taxon>Eukaryota</taxon>
        <taxon>Viridiplantae</taxon>
        <taxon>Streptophyta</taxon>
        <taxon>Embryophyta</taxon>
        <taxon>Tracheophyta</taxon>
        <taxon>Spermatophyta</taxon>
        <taxon>Magnoliopsida</taxon>
        <taxon>eudicotyledons</taxon>
        <taxon>Gunneridae</taxon>
        <taxon>Pentapetalae</taxon>
        <taxon>asterids</taxon>
        <taxon>lamiids</taxon>
        <taxon>Lamiales</taxon>
        <taxon>Pedaliaceae</taxon>
        <taxon>Sesamum</taxon>
    </lineage>
</organism>
<dbReference type="Proteomes" id="UP000504604">
    <property type="component" value="Linkage group LG6"/>
</dbReference>
<feature type="region of interest" description="Disordered" evidence="1">
    <location>
        <begin position="130"/>
        <end position="156"/>
    </location>
</feature>
<accession>A0A6I9TM75</accession>
<dbReference type="RefSeq" id="XP_011082116.2">
    <property type="nucleotide sequence ID" value="XM_011083814.2"/>
</dbReference>
<feature type="compositionally biased region" description="Basic and acidic residues" evidence="1">
    <location>
        <begin position="7"/>
        <end position="17"/>
    </location>
</feature>
<sequence>MAQDDCSALKHADKPKEQFGIGTGTRRYGLKSPPPTESRSQPPLFQPWRGSPPSPRSARARNQLNWAYAGPGMQAVFLGSSPRGCGTGVFLPRKVDSDVQSTNMSPVLLPLRVVQILNLNVHKLGQLQQTNKPQTNGTRKKIEEKSKKKEVEMKLI</sequence>
<evidence type="ECO:0000313" key="2">
    <source>
        <dbReference type="Proteomes" id="UP000504604"/>
    </source>
</evidence>
<dbReference type="PANTHER" id="PTHR33356:SF13">
    <property type="entry name" value="DUF4005 DOMAIN-CONTAINING PROTEIN"/>
    <property type="match status" value="1"/>
</dbReference>
<evidence type="ECO:0000313" key="3">
    <source>
        <dbReference type="RefSeq" id="XP_011082116.2"/>
    </source>
</evidence>
<feature type="compositionally biased region" description="Basic and acidic residues" evidence="1">
    <location>
        <begin position="140"/>
        <end position="156"/>
    </location>
</feature>
<proteinExistence type="predicted"/>
<dbReference type="AlphaFoldDB" id="A0A6I9TM75"/>
<feature type="region of interest" description="Disordered" evidence="1">
    <location>
        <begin position="1"/>
        <end position="62"/>
    </location>
</feature>
<dbReference type="InParanoid" id="A0A6I9TM75"/>
<dbReference type="PANTHER" id="PTHR33356">
    <property type="entry name" value="TIP41-LIKE PROTEIN"/>
    <property type="match status" value="1"/>
</dbReference>
<dbReference type="KEGG" id="sind:105164961"/>
<dbReference type="FunCoup" id="A0A6I9TM75">
    <property type="interactions" value="22"/>
</dbReference>
<dbReference type="Gramene" id="SIN_1020571.t">
    <property type="protein sequence ID" value="SIN_1020571.t"/>
    <property type="gene ID" value="SIN_1020571"/>
</dbReference>
<protein>
    <submittedName>
        <fullName evidence="3">Uncharacterized protein LOC105164961</fullName>
    </submittedName>
</protein>
<keyword evidence="2" id="KW-1185">Reference proteome</keyword>
<dbReference type="OrthoDB" id="1931548at2759"/>
<gene>
    <name evidence="3" type="primary">LOC105164961</name>
</gene>
<dbReference type="GeneID" id="105164961"/>
<name>A0A6I9TM75_SESIN</name>